<dbReference type="RefSeq" id="WP_014956027.1">
    <property type="nucleotide sequence ID" value="NZ_FNLL01000002.1"/>
</dbReference>
<dbReference type="AlphaFoldDB" id="A0A1H2DZP0"/>
<feature type="transmembrane region" description="Helical" evidence="1">
    <location>
        <begin position="193"/>
        <end position="214"/>
    </location>
</feature>
<dbReference type="EMBL" id="FNLL01000002">
    <property type="protein sequence ID" value="SDT88311.1"/>
    <property type="molecule type" value="Genomic_DNA"/>
</dbReference>
<reference evidence="4" key="1">
    <citation type="submission" date="2016-10" db="EMBL/GenBank/DDBJ databases">
        <authorList>
            <person name="Varghese N."/>
            <person name="Submissions S."/>
        </authorList>
    </citation>
    <scope>NUCLEOTIDE SEQUENCE [LARGE SCALE GENOMIC DNA]</scope>
    <source>
        <strain evidence="4">DSM 3384</strain>
    </source>
</reference>
<keyword evidence="1" id="KW-0812">Transmembrane</keyword>
<name>A0A1H2DZP0_9BACT</name>
<accession>A0A1H2DZP0</accession>
<keyword evidence="1" id="KW-1133">Transmembrane helix</keyword>
<evidence type="ECO:0000259" key="2">
    <source>
        <dbReference type="Pfam" id="PF13228"/>
    </source>
</evidence>
<evidence type="ECO:0000313" key="4">
    <source>
        <dbReference type="Proteomes" id="UP000199608"/>
    </source>
</evidence>
<sequence length="307" mass="35395">MKGLELCHKYFNAYGEQMINKKFYSYRNKIAVGMVGEGSECLGFDDPISRDHDWGPGFCLWLGDADFDEIGSRLQEAYEQLPRIFMGFVRKPAALSNQKNGVFRISDFYKRFTGLAHAPENNMQWVNLSDEYLCACTSGKVFFDPLGQFSDIRNKLLNFYPEDVRLFKIAAKCMTCAQSGQYNFMRSVKRGEVFAAAYALNTFCSDIISLVFLLNKKFVPFYKWKHRAVRELSILGESIYENITQLLFVNDEIKKNKIIENSCAQIINEIKNQGMSESKSDFLLEHGIEVQKRIQDIKLRERDAWGG</sequence>
<dbReference type="Pfam" id="PF13228">
    <property type="entry name" value="DUF4037"/>
    <property type="match status" value="1"/>
</dbReference>
<dbReference type="Proteomes" id="UP000199608">
    <property type="component" value="Unassembled WGS sequence"/>
</dbReference>
<proteinExistence type="predicted"/>
<organism evidence="3 4">
    <name type="scientific">Desulfobacula phenolica</name>
    <dbReference type="NCBI Taxonomy" id="90732"/>
    <lineage>
        <taxon>Bacteria</taxon>
        <taxon>Pseudomonadati</taxon>
        <taxon>Thermodesulfobacteriota</taxon>
        <taxon>Desulfobacteria</taxon>
        <taxon>Desulfobacterales</taxon>
        <taxon>Desulfobacteraceae</taxon>
        <taxon>Desulfobacula</taxon>
    </lineage>
</organism>
<gene>
    <name evidence="3" type="ORF">SAMN04487931_102361</name>
</gene>
<evidence type="ECO:0000313" key="3">
    <source>
        <dbReference type="EMBL" id="SDT88311.1"/>
    </source>
</evidence>
<feature type="domain" description="DUF4037" evidence="2">
    <location>
        <begin position="125"/>
        <end position="224"/>
    </location>
</feature>
<keyword evidence="1" id="KW-0472">Membrane</keyword>
<protein>
    <recommendedName>
        <fullName evidence="2">DUF4037 domain-containing protein</fullName>
    </recommendedName>
</protein>
<dbReference type="InterPro" id="IPR025117">
    <property type="entry name" value="DUF4037"/>
</dbReference>
<keyword evidence="4" id="KW-1185">Reference proteome</keyword>
<evidence type="ECO:0000256" key="1">
    <source>
        <dbReference type="SAM" id="Phobius"/>
    </source>
</evidence>